<evidence type="ECO:0000256" key="1">
    <source>
        <dbReference type="ARBA" id="ARBA00009981"/>
    </source>
</evidence>
<dbReference type="PANTHER" id="PTHR33713:SF1">
    <property type="entry name" value="CYTOPLASMIC PROTEIN"/>
    <property type="match status" value="1"/>
</dbReference>
<dbReference type="EMBL" id="BEWI01000032">
    <property type="protein sequence ID" value="GAY24377.1"/>
    <property type="molecule type" value="Genomic_DNA"/>
</dbReference>
<name>A0A292ZLQ7_SPHSA</name>
<evidence type="ECO:0000313" key="3">
    <source>
        <dbReference type="Proteomes" id="UP000221538"/>
    </source>
</evidence>
<dbReference type="Proteomes" id="UP000221538">
    <property type="component" value="Unassembled WGS sequence"/>
</dbReference>
<comment type="similarity">
    <text evidence="1">Belongs to the phD/YefM antitoxin family.</text>
</comment>
<sequence>MIEMTNIVLAETTASVSELKRNPMGTVAAGEGFPVAILNRNEPAFYCVPAKAFEALMDRLEDVELNAIADARAGEAIVKIALDDL</sequence>
<proteinExistence type="inferred from homology"/>
<protein>
    <submittedName>
        <fullName evidence="2">RelB/StbD replicon stabilization protein</fullName>
    </submittedName>
</protein>
<reference evidence="2 3" key="2">
    <citation type="journal article" date="2013" name="Environ. Sci. Technol.">
        <title>The 4-tert-butylphenol-utilizing bacterium Sphingobium fuliginis OMI can degrade bisphenols via phenolic ring hydroxylation and meta-cleavage pathway.</title>
        <authorList>
            <person name="Ogata Y."/>
            <person name="Goda S."/>
            <person name="Toyama T."/>
            <person name="Sei K."/>
            <person name="Ike M."/>
        </authorList>
    </citation>
    <scope>NUCLEOTIDE SEQUENCE [LARGE SCALE GENOMIC DNA]</scope>
    <source>
        <strain evidence="2 3">OMI</strain>
    </source>
</reference>
<evidence type="ECO:0000313" key="2">
    <source>
        <dbReference type="EMBL" id="GAY24377.1"/>
    </source>
</evidence>
<dbReference type="SUPFAM" id="SSF143120">
    <property type="entry name" value="YefM-like"/>
    <property type="match status" value="1"/>
</dbReference>
<accession>A0A292ZLQ7</accession>
<dbReference type="InterPro" id="IPR051405">
    <property type="entry name" value="phD/YefM_antitoxin"/>
</dbReference>
<organism evidence="2 3">
    <name type="scientific">Sphingobium fuliginis (strain ATCC 27551)</name>
    <dbReference type="NCBI Taxonomy" id="336203"/>
    <lineage>
        <taxon>Bacteria</taxon>
        <taxon>Pseudomonadati</taxon>
        <taxon>Pseudomonadota</taxon>
        <taxon>Alphaproteobacteria</taxon>
        <taxon>Sphingomonadales</taxon>
        <taxon>Sphingomonadaceae</taxon>
        <taxon>Sphingobium</taxon>
    </lineage>
</organism>
<dbReference type="AlphaFoldDB" id="A0A292ZLQ7"/>
<reference evidence="2 3" key="1">
    <citation type="journal article" date="2013" name="Biodegradation">
        <title>Occurrence of 4-tert-butylphenol (4-t-BP) biodegradation in an aquatic sample caused by the presence of Spirodela polyrrhiza and isolation of a 4-t-BP-utilizing bacterium.</title>
        <authorList>
            <person name="Ogata Y."/>
            <person name="Toyama T."/>
            <person name="Yu N."/>
            <person name="Wang X."/>
            <person name="Sei K."/>
            <person name="Ike M."/>
        </authorList>
    </citation>
    <scope>NUCLEOTIDE SEQUENCE [LARGE SCALE GENOMIC DNA]</scope>
    <source>
        <strain evidence="2 3">OMI</strain>
    </source>
</reference>
<gene>
    <name evidence="2" type="ORF">SFOMI_4957</name>
</gene>
<dbReference type="PANTHER" id="PTHR33713">
    <property type="entry name" value="ANTITOXIN YAFN-RELATED"/>
    <property type="match status" value="1"/>
</dbReference>
<dbReference type="InterPro" id="IPR036165">
    <property type="entry name" value="YefM-like_sf"/>
</dbReference>
<comment type="caution">
    <text evidence="2">The sequence shown here is derived from an EMBL/GenBank/DDBJ whole genome shotgun (WGS) entry which is preliminary data.</text>
</comment>